<dbReference type="RefSeq" id="WP_119931132.1">
    <property type="nucleotide sequence ID" value="NZ_QZEY01000023.1"/>
</dbReference>
<dbReference type="Proteomes" id="UP000265768">
    <property type="component" value="Unassembled WGS sequence"/>
</dbReference>
<feature type="region of interest" description="Disordered" evidence="5">
    <location>
        <begin position="1"/>
        <end position="36"/>
    </location>
</feature>
<comment type="similarity">
    <text evidence="1">Belongs to the ATP-dependent AMP-binding enzyme family.</text>
</comment>
<dbReference type="Gene3D" id="3.30.300.30">
    <property type="match status" value="1"/>
</dbReference>
<dbReference type="InterPro" id="IPR020845">
    <property type="entry name" value="AMP-binding_CS"/>
</dbReference>
<feature type="compositionally biased region" description="Pro residues" evidence="5">
    <location>
        <begin position="1"/>
        <end position="19"/>
    </location>
</feature>
<dbReference type="NCBIfam" id="NF002937">
    <property type="entry name" value="PRK03584.1"/>
    <property type="match status" value="1"/>
</dbReference>
<dbReference type="OrthoDB" id="9803968at2"/>
<dbReference type="PROSITE" id="PS00455">
    <property type="entry name" value="AMP_BINDING"/>
    <property type="match status" value="1"/>
</dbReference>
<dbReference type="NCBIfam" id="TIGR01217">
    <property type="entry name" value="ac_ac_CoA_syn"/>
    <property type="match status" value="1"/>
</dbReference>
<dbReference type="PANTHER" id="PTHR42921:SF1">
    <property type="entry name" value="ACETOACETYL-COA SYNTHETASE"/>
    <property type="match status" value="1"/>
</dbReference>
<feature type="domain" description="AMP-dependent synthetase/ligase" evidence="6">
    <location>
        <begin position="125"/>
        <end position="490"/>
    </location>
</feature>
<evidence type="ECO:0000259" key="7">
    <source>
        <dbReference type="Pfam" id="PF16177"/>
    </source>
</evidence>
<dbReference type="GO" id="GO:0005524">
    <property type="term" value="F:ATP binding"/>
    <property type="evidence" value="ECO:0007669"/>
    <property type="project" value="UniProtKB-KW"/>
</dbReference>
<keyword evidence="3" id="KW-0547">Nucleotide-binding</keyword>
<accession>A0A3A4A7R7</accession>
<keyword evidence="4" id="KW-0067">ATP-binding</keyword>
<dbReference type="InterPro" id="IPR000873">
    <property type="entry name" value="AMP-dep_synth/lig_dom"/>
</dbReference>
<dbReference type="InterPro" id="IPR042099">
    <property type="entry name" value="ANL_N_sf"/>
</dbReference>
<evidence type="ECO:0000256" key="2">
    <source>
        <dbReference type="ARBA" id="ARBA00022598"/>
    </source>
</evidence>
<dbReference type="InterPro" id="IPR005914">
    <property type="entry name" value="Acac_CoA_synth"/>
</dbReference>
<dbReference type="InterPro" id="IPR032387">
    <property type="entry name" value="ACAS_N"/>
</dbReference>
<evidence type="ECO:0000313" key="9">
    <source>
        <dbReference type="Proteomes" id="UP000265768"/>
    </source>
</evidence>
<dbReference type="AlphaFoldDB" id="A0A3A4A7R7"/>
<name>A0A3A4A7R7_9ACTN</name>
<feature type="domain" description="Acetyl-coenzyme A synthetase N-terminal" evidence="7">
    <location>
        <begin position="61"/>
        <end position="115"/>
    </location>
</feature>
<dbReference type="InterPro" id="IPR045851">
    <property type="entry name" value="AMP-bd_C_sf"/>
</dbReference>
<keyword evidence="2 8" id="KW-0436">Ligase</keyword>
<protein>
    <submittedName>
        <fullName evidence="8">Acetoacetate--CoA ligase</fullName>
        <ecNumber evidence="8">6.2.1.16</ecNumber>
    </submittedName>
</protein>
<dbReference type="GO" id="GO:0030729">
    <property type="term" value="F:acetoacetate-CoA ligase activity"/>
    <property type="evidence" value="ECO:0007669"/>
    <property type="project" value="UniProtKB-EC"/>
</dbReference>
<dbReference type="Gene3D" id="3.40.50.12780">
    <property type="entry name" value="N-terminal domain of ligase-like"/>
    <property type="match status" value="1"/>
</dbReference>
<dbReference type="Pfam" id="PF16177">
    <property type="entry name" value="ACAS_N"/>
    <property type="match status" value="1"/>
</dbReference>
<gene>
    <name evidence="8" type="ORF">D5H75_36275</name>
</gene>
<dbReference type="SUPFAM" id="SSF56801">
    <property type="entry name" value="Acetyl-CoA synthetase-like"/>
    <property type="match status" value="1"/>
</dbReference>
<dbReference type="EC" id="6.2.1.16" evidence="8"/>
<dbReference type="EMBL" id="QZEY01000023">
    <property type="protein sequence ID" value="RJL22057.1"/>
    <property type="molecule type" value="Genomic_DNA"/>
</dbReference>
<evidence type="ECO:0000313" key="8">
    <source>
        <dbReference type="EMBL" id="RJL22057.1"/>
    </source>
</evidence>
<proteinExistence type="inferred from homology"/>
<evidence type="ECO:0000256" key="1">
    <source>
        <dbReference type="ARBA" id="ARBA00006432"/>
    </source>
</evidence>
<evidence type="ECO:0000256" key="3">
    <source>
        <dbReference type="ARBA" id="ARBA00022741"/>
    </source>
</evidence>
<reference evidence="8 9" key="1">
    <citation type="submission" date="2018-09" db="EMBL/GenBank/DDBJ databases">
        <title>YIM 75507 draft genome.</title>
        <authorList>
            <person name="Tang S."/>
            <person name="Feng Y."/>
        </authorList>
    </citation>
    <scope>NUCLEOTIDE SEQUENCE [LARGE SCALE GENOMIC DNA]</scope>
    <source>
        <strain evidence="8 9">YIM 75507</strain>
    </source>
</reference>
<dbReference type="GO" id="GO:0006629">
    <property type="term" value="P:lipid metabolic process"/>
    <property type="evidence" value="ECO:0007669"/>
    <property type="project" value="InterPro"/>
</dbReference>
<sequence length="674" mass="73093">MPELPEPPALPENPGPPRTPAFSADPEPLYSPGPDAREGTQLGRFLDWLAAERGLRFDDWAALHAWSVSDLAGFWSALWEFFQIKAAKPYDEVVSGREMPGAVWFRGALLNYAEHMFGEPEDAGRVAVLGRSQTRPDVTLTFGELREQVARARAGLRRLGVGRGDRVVAYLPNIPETLVAFLATASLGAVWASCAPEFGAPGVIDRFGQVEPTVLLVVDGYRYGERHVDRRGEVAALREGLPTVRHVVHVPYGGNAVPDAVTWDDLLDGDPGPLEFEHVPFDHPLFVLFTSGTTGKPKAIVHGHGGILIEHFKNGGLSWDLKPGDRMLWFSTTAWMLWNALVSALLLRASIVMLDGDPAYPDIAGQWRTAGETGATLVGVSPAYLMTCRKQGVRPAEVADLSRLNQLGVAGSPLPVEGYHWVHEQFGGRVLLNVGCGGTDLCSAIIQGSPLQPVWAGEISGPCLGVDAKAYDPDGNVVVGELGELVITAPMPSMPVGFWGDEDGSRYRAAYFEDYPGVWRHGDWVRFLPTGSAIITGRSDATLNRGGVRLGTAEFYRVVEELPEIDDSLIVHLEDRDGGLGELLLFVRPADGVDLDDALRDRLRLALRTALSPRHVPDRIIAVASVPRNRTGKKVEVPVKRILLGEDPDKVASRESLTDPSSLDAFVALAGDRA</sequence>
<evidence type="ECO:0000256" key="4">
    <source>
        <dbReference type="ARBA" id="ARBA00022840"/>
    </source>
</evidence>
<dbReference type="Pfam" id="PF00501">
    <property type="entry name" value="AMP-binding"/>
    <property type="match status" value="1"/>
</dbReference>
<keyword evidence="9" id="KW-1185">Reference proteome</keyword>
<organism evidence="8 9">
    <name type="scientific">Bailinhaonella thermotolerans</name>
    <dbReference type="NCBI Taxonomy" id="1070861"/>
    <lineage>
        <taxon>Bacteria</taxon>
        <taxon>Bacillati</taxon>
        <taxon>Actinomycetota</taxon>
        <taxon>Actinomycetes</taxon>
        <taxon>Streptosporangiales</taxon>
        <taxon>Streptosporangiaceae</taxon>
        <taxon>Bailinhaonella</taxon>
    </lineage>
</organism>
<dbReference type="PANTHER" id="PTHR42921">
    <property type="entry name" value="ACETOACETYL-COA SYNTHETASE"/>
    <property type="match status" value="1"/>
</dbReference>
<evidence type="ECO:0000259" key="6">
    <source>
        <dbReference type="Pfam" id="PF00501"/>
    </source>
</evidence>
<evidence type="ECO:0000256" key="5">
    <source>
        <dbReference type="SAM" id="MobiDB-lite"/>
    </source>
</evidence>
<comment type="caution">
    <text evidence="8">The sequence shown here is derived from an EMBL/GenBank/DDBJ whole genome shotgun (WGS) entry which is preliminary data.</text>
</comment>